<dbReference type="PANTHER" id="PTHR10773:SF19">
    <property type="match status" value="1"/>
</dbReference>
<proteinExistence type="predicted"/>
<feature type="compositionally biased region" description="Basic and acidic residues" evidence="1">
    <location>
        <begin position="383"/>
        <end position="395"/>
    </location>
</feature>
<accession>A0AAN7ZIH8</accession>
<keyword evidence="4" id="KW-1185">Reference proteome</keyword>
<reference evidence="3 4" key="1">
    <citation type="journal article" date="2024" name="Insects">
        <title>An Improved Chromosome-Level Genome Assembly of the Firefly Pyrocoelia pectoralis.</title>
        <authorList>
            <person name="Fu X."/>
            <person name="Meyer-Rochow V.B."/>
            <person name="Ballantyne L."/>
            <person name="Zhu X."/>
        </authorList>
    </citation>
    <scope>NUCLEOTIDE SEQUENCE [LARGE SCALE GENOMIC DNA]</scope>
    <source>
        <strain evidence="3">XCY_ONT2</strain>
    </source>
</reference>
<sequence length="395" mass="46576">MWKQFCNKHSDTKICSLSKFKKVFYTDFNLGFGNPHTDTCSTCKKFKVSIKNTKDIAEKGDLRTQYRLHKLRAKKFYDTMKTESADTIKIVFDMQQNQPLPKLSVGEVFFSRQVWLYNLTIMIHKRKQEKKYIFHYVWLETESGRGANEVASCVRHFLDHMEENFENLLGFKPEKKLKLVLFSDACASQNKNVIVMGALMNFIERSKIFSTMQHIFPIRGHSYMPADRVFGRIEKEYRKHEEMISPKDYCDILEKTGNLMRYGKDWTVRELKTQAKKMFKSKLPFKISEAKVIQYQRVRDKVKISVSTTYSGSMTECEVLKKTIRNSRLMEIAQILPKRNMVNVKKRDNVKSLLECVEIPEHAKQFYEEVLAAENSGNDDEENINKEYDERENIF</sequence>
<evidence type="ECO:0000313" key="3">
    <source>
        <dbReference type="EMBL" id="KAK5648380.1"/>
    </source>
</evidence>
<dbReference type="InterPro" id="IPR057191">
    <property type="entry name" value="DUF7869"/>
</dbReference>
<organism evidence="3 4">
    <name type="scientific">Pyrocoelia pectoralis</name>
    <dbReference type="NCBI Taxonomy" id="417401"/>
    <lineage>
        <taxon>Eukaryota</taxon>
        <taxon>Metazoa</taxon>
        <taxon>Ecdysozoa</taxon>
        <taxon>Arthropoda</taxon>
        <taxon>Hexapoda</taxon>
        <taxon>Insecta</taxon>
        <taxon>Pterygota</taxon>
        <taxon>Neoptera</taxon>
        <taxon>Endopterygota</taxon>
        <taxon>Coleoptera</taxon>
        <taxon>Polyphaga</taxon>
        <taxon>Elateriformia</taxon>
        <taxon>Elateroidea</taxon>
        <taxon>Lampyridae</taxon>
        <taxon>Lampyrinae</taxon>
        <taxon>Pyrocoelia</taxon>
    </lineage>
</organism>
<evidence type="ECO:0000256" key="1">
    <source>
        <dbReference type="SAM" id="MobiDB-lite"/>
    </source>
</evidence>
<dbReference type="AlphaFoldDB" id="A0AAN7ZIH8"/>
<comment type="caution">
    <text evidence="3">The sequence shown here is derived from an EMBL/GenBank/DDBJ whole genome shotgun (WGS) entry which is preliminary data.</text>
</comment>
<feature type="domain" description="DUF7869" evidence="2">
    <location>
        <begin position="124"/>
        <end position="258"/>
    </location>
</feature>
<dbReference type="EMBL" id="JAVRBK010000002">
    <property type="protein sequence ID" value="KAK5648380.1"/>
    <property type="molecule type" value="Genomic_DNA"/>
</dbReference>
<protein>
    <recommendedName>
        <fullName evidence="2">DUF7869 domain-containing protein</fullName>
    </recommendedName>
</protein>
<dbReference type="Pfam" id="PF25273">
    <property type="entry name" value="DUF7869"/>
    <property type="match status" value="1"/>
</dbReference>
<evidence type="ECO:0000313" key="4">
    <source>
        <dbReference type="Proteomes" id="UP001329430"/>
    </source>
</evidence>
<feature type="region of interest" description="Disordered" evidence="1">
    <location>
        <begin position="375"/>
        <end position="395"/>
    </location>
</feature>
<dbReference type="Proteomes" id="UP001329430">
    <property type="component" value="Chromosome 2"/>
</dbReference>
<dbReference type="PANTHER" id="PTHR10773">
    <property type="entry name" value="DNA-DIRECTED RNA POLYMERASES I, II, AND III SUBUNIT RPABC2"/>
    <property type="match status" value="1"/>
</dbReference>
<gene>
    <name evidence="3" type="ORF">RI129_003272</name>
</gene>
<name>A0AAN7ZIH8_9COLE</name>
<evidence type="ECO:0000259" key="2">
    <source>
        <dbReference type="Pfam" id="PF25273"/>
    </source>
</evidence>